<accession>A0A386PKC3</accession>
<evidence type="ECO:0000256" key="1">
    <source>
        <dbReference type="ARBA" id="ARBA00004496"/>
    </source>
</evidence>
<proteinExistence type="inferred from homology"/>
<keyword evidence="3 10" id="KW-0963">Cytoplasm</keyword>
<keyword evidence="4 10" id="KW-0698">rRNA processing</keyword>
<evidence type="ECO:0000256" key="3">
    <source>
        <dbReference type="ARBA" id="ARBA00022490"/>
    </source>
</evidence>
<dbReference type="EC" id="2.1.1.193" evidence="10"/>
<evidence type="ECO:0000256" key="8">
    <source>
        <dbReference type="ARBA" id="ARBA00025699"/>
    </source>
</evidence>
<comment type="subcellular location">
    <subcellularLocation>
        <location evidence="1 10">Cytoplasm</location>
    </subcellularLocation>
</comment>
<evidence type="ECO:0000313" key="13">
    <source>
        <dbReference type="Proteomes" id="UP000275571"/>
    </source>
</evidence>
<gene>
    <name evidence="12" type="ORF">DB313_00315</name>
</gene>
<dbReference type="InterPro" id="IPR046886">
    <property type="entry name" value="RsmE_MTase_dom"/>
</dbReference>
<name>A0A386PKC3_9SPIR</name>
<evidence type="ECO:0000256" key="6">
    <source>
        <dbReference type="ARBA" id="ARBA00022679"/>
    </source>
</evidence>
<protein>
    <recommendedName>
        <fullName evidence="10">Ribosomal RNA small subunit methyltransferase E</fullName>
        <ecNumber evidence="10">2.1.1.193</ecNumber>
    </recommendedName>
</protein>
<evidence type="ECO:0000313" key="12">
    <source>
        <dbReference type="EMBL" id="AYE35958.1"/>
    </source>
</evidence>
<dbReference type="PANTHER" id="PTHR30027:SF3">
    <property type="entry name" value="16S RRNA (URACIL(1498)-N(3))-METHYLTRANSFERASE"/>
    <property type="match status" value="1"/>
</dbReference>
<dbReference type="InterPro" id="IPR006700">
    <property type="entry name" value="RsmE"/>
</dbReference>
<dbReference type="AlphaFoldDB" id="A0A386PKC3"/>
<organism evidence="12 13">
    <name type="scientific">Borrelia turcica IST7</name>
    <dbReference type="NCBI Taxonomy" id="1104446"/>
    <lineage>
        <taxon>Bacteria</taxon>
        <taxon>Pseudomonadati</taxon>
        <taxon>Spirochaetota</taxon>
        <taxon>Spirochaetia</taxon>
        <taxon>Spirochaetales</taxon>
        <taxon>Borreliaceae</taxon>
        <taxon>Borrelia</taxon>
    </lineage>
</organism>
<keyword evidence="13" id="KW-1185">Reference proteome</keyword>
<keyword evidence="7 10" id="KW-0949">S-adenosyl-L-methionine</keyword>
<reference evidence="12 13" key="1">
    <citation type="journal article" date="2018" name="Infect. Genet. Evol.">
        <title>Genome-wide analysis of Borrelia turcica and 'Candidatus Borrelia tachyglossi' shows relapsing fever-like genomes with unique genomic links to Lyme disease Borrelia.</title>
        <authorList>
            <person name="Gofton A.W."/>
            <person name="Margos G."/>
            <person name="Fingerle V."/>
            <person name="Hepner S."/>
            <person name="Loh S.M."/>
            <person name="Ryan U."/>
            <person name="Irwin P."/>
            <person name="Oskam C.L."/>
        </authorList>
    </citation>
    <scope>NUCLEOTIDE SEQUENCE [LARGE SCALE GENOMIC DNA]</scope>
    <source>
        <strain evidence="12 13">IST7</strain>
    </source>
</reference>
<dbReference type="Gene3D" id="3.40.1280.10">
    <property type="match status" value="1"/>
</dbReference>
<dbReference type="OrthoDB" id="362914at2"/>
<dbReference type="NCBIfam" id="NF008701">
    <property type="entry name" value="PRK11713.5-5"/>
    <property type="match status" value="1"/>
</dbReference>
<sequence length="240" mass="27649">MNLILISLQEFKNGIIMSDFRAKHITEILKLENNEKFKFGIIEEEWIYSCTYKKDIKLFFKENHKIAKSNKLKKIKVILGLVRPITAKRIIKDLASIGVSEIIFFNASLSEKTYSCSKLFQEKEYEKYLIEGAMQGGITYIPKVKILNNLTDTLRNAEYENFKRTKILLEKESDNNLIDVNIKTDNAIIMIGPERGFTEKEIKSIKDNDFLPYSISSNILRTETATIVSSSIIASKMTNK</sequence>
<dbReference type="CDD" id="cd18084">
    <property type="entry name" value="RsmE-like"/>
    <property type="match status" value="1"/>
</dbReference>
<keyword evidence="5 10" id="KW-0489">Methyltransferase</keyword>
<comment type="catalytic activity">
    <reaction evidence="9 10">
        <text>uridine(1498) in 16S rRNA + S-adenosyl-L-methionine = N(3)-methyluridine(1498) in 16S rRNA + S-adenosyl-L-homocysteine + H(+)</text>
        <dbReference type="Rhea" id="RHEA:42920"/>
        <dbReference type="Rhea" id="RHEA-COMP:10283"/>
        <dbReference type="Rhea" id="RHEA-COMP:10284"/>
        <dbReference type="ChEBI" id="CHEBI:15378"/>
        <dbReference type="ChEBI" id="CHEBI:57856"/>
        <dbReference type="ChEBI" id="CHEBI:59789"/>
        <dbReference type="ChEBI" id="CHEBI:65315"/>
        <dbReference type="ChEBI" id="CHEBI:74502"/>
        <dbReference type="EC" id="2.1.1.193"/>
    </reaction>
</comment>
<dbReference type="InterPro" id="IPR029026">
    <property type="entry name" value="tRNA_m1G_MTases_N"/>
</dbReference>
<dbReference type="GO" id="GO:0070475">
    <property type="term" value="P:rRNA base methylation"/>
    <property type="evidence" value="ECO:0007669"/>
    <property type="project" value="TreeGrafter"/>
</dbReference>
<feature type="domain" description="Ribosomal RNA small subunit methyltransferase E methyltransferase" evidence="11">
    <location>
        <begin position="71"/>
        <end position="233"/>
    </location>
</feature>
<comment type="function">
    <text evidence="8 10">Specifically methylates the N3 position of the uracil ring of uridine 1498 (m3U1498) in 16S rRNA. Acts on the fully assembled 30S ribosomal subunit.</text>
</comment>
<dbReference type="PIRSF" id="PIRSF015601">
    <property type="entry name" value="MTase_slr0722"/>
    <property type="match status" value="1"/>
</dbReference>
<evidence type="ECO:0000256" key="10">
    <source>
        <dbReference type="PIRNR" id="PIRNR015601"/>
    </source>
</evidence>
<comment type="similarity">
    <text evidence="2 10">Belongs to the RNA methyltransferase RsmE family.</text>
</comment>
<dbReference type="PANTHER" id="PTHR30027">
    <property type="entry name" value="RIBOSOMAL RNA SMALL SUBUNIT METHYLTRANSFERASE E"/>
    <property type="match status" value="1"/>
</dbReference>
<evidence type="ECO:0000256" key="2">
    <source>
        <dbReference type="ARBA" id="ARBA00005528"/>
    </source>
</evidence>
<dbReference type="NCBIfam" id="TIGR00046">
    <property type="entry name" value="RsmE family RNA methyltransferase"/>
    <property type="match status" value="1"/>
</dbReference>
<dbReference type="InterPro" id="IPR029028">
    <property type="entry name" value="Alpha/beta_knot_MTases"/>
</dbReference>
<evidence type="ECO:0000259" key="11">
    <source>
        <dbReference type="Pfam" id="PF04452"/>
    </source>
</evidence>
<dbReference type="RefSeq" id="WP_120103877.1">
    <property type="nucleotide sequence ID" value="NZ_CP028884.1"/>
</dbReference>
<evidence type="ECO:0000256" key="9">
    <source>
        <dbReference type="ARBA" id="ARBA00047944"/>
    </source>
</evidence>
<dbReference type="EMBL" id="CP028884">
    <property type="protein sequence ID" value="AYE35958.1"/>
    <property type="molecule type" value="Genomic_DNA"/>
</dbReference>
<evidence type="ECO:0000256" key="4">
    <source>
        <dbReference type="ARBA" id="ARBA00022552"/>
    </source>
</evidence>
<dbReference type="GO" id="GO:0070042">
    <property type="term" value="F:rRNA (uridine-N3-)-methyltransferase activity"/>
    <property type="evidence" value="ECO:0007669"/>
    <property type="project" value="TreeGrafter"/>
</dbReference>
<dbReference type="GO" id="GO:0005737">
    <property type="term" value="C:cytoplasm"/>
    <property type="evidence" value="ECO:0007669"/>
    <property type="project" value="UniProtKB-SubCell"/>
</dbReference>
<keyword evidence="6 10" id="KW-0808">Transferase</keyword>
<dbReference type="SUPFAM" id="SSF75217">
    <property type="entry name" value="alpha/beta knot"/>
    <property type="match status" value="1"/>
</dbReference>
<dbReference type="Pfam" id="PF04452">
    <property type="entry name" value="Methyltrans_RNA"/>
    <property type="match status" value="1"/>
</dbReference>
<dbReference type="Proteomes" id="UP000275571">
    <property type="component" value="Chromosome"/>
</dbReference>
<evidence type="ECO:0000256" key="5">
    <source>
        <dbReference type="ARBA" id="ARBA00022603"/>
    </source>
</evidence>
<dbReference type="KEGG" id="btur:DB313_00315"/>
<evidence type="ECO:0000256" key="7">
    <source>
        <dbReference type="ARBA" id="ARBA00022691"/>
    </source>
</evidence>